<feature type="transmembrane region" description="Helical" evidence="5">
    <location>
        <begin position="93"/>
        <end position="109"/>
    </location>
</feature>
<dbReference type="EMBL" id="CP014518">
    <property type="protein sequence ID" value="AMM33566.1"/>
    <property type="molecule type" value="Genomic_DNA"/>
</dbReference>
<feature type="transmembrane region" description="Helical" evidence="5">
    <location>
        <begin position="406"/>
        <end position="423"/>
    </location>
</feature>
<feature type="transmembrane region" description="Helical" evidence="5">
    <location>
        <begin position="454"/>
        <end position="471"/>
    </location>
</feature>
<evidence type="ECO:0000259" key="6">
    <source>
        <dbReference type="Pfam" id="PF13515"/>
    </source>
</evidence>
<feature type="transmembrane region" description="Helical" evidence="5">
    <location>
        <begin position="67"/>
        <end position="87"/>
    </location>
</feature>
<evidence type="ECO:0000256" key="2">
    <source>
        <dbReference type="ARBA" id="ARBA00022692"/>
    </source>
</evidence>
<dbReference type="RefSeq" id="WP_066499288.1">
    <property type="nucleotide sequence ID" value="NZ_BJMO01000106.1"/>
</dbReference>
<feature type="transmembrane region" description="Helical" evidence="5">
    <location>
        <begin position="42"/>
        <end position="60"/>
    </location>
</feature>
<feature type="transmembrane region" description="Helical" evidence="5">
    <location>
        <begin position="430"/>
        <end position="448"/>
    </location>
</feature>
<evidence type="ECO:0000313" key="7">
    <source>
        <dbReference type="EMBL" id="AMM33566.1"/>
    </source>
</evidence>
<dbReference type="Pfam" id="PF13515">
    <property type="entry name" value="FUSC_2"/>
    <property type="match status" value="1"/>
</dbReference>
<evidence type="ECO:0000256" key="1">
    <source>
        <dbReference type="ARBA" id="ARBA00004141"/>
    </source>
</evidence>
<evidence type="ECO:0000313" key="8">
    <source>
        <dbReference type="Proteomes" id="UP000070134"/>
    </source>
</evidence>
<proteinExistence type="predicted"/>
<evidence type="ECO:0000256" key="5">
    <source>
        <dbReference type="SAM" id="Phobius"/>
    </source>
</evidence>
<dbReference type="OrthoDB" id="7431670at2"/>
<feature type="transmembrane region" description="Helical" evidence="5">
    <location>
        <begin position="139"/>
        <end position="162"/>
    </location>
</feature>
<sequence length="695" mass="72774">MASDPGLGRLQLGLAGAGNVAVCMVVGYGLALLLHAGAQGTVVFMLLSSVVAMIGTNALVDHRIRANAITAAYFPLAMGAGITAGTLLAPSQPASLVGFVVVMFLAVWMRRFGLGYFFYGFMLWNGYFFASFLKTTLPALPAMLVAIIVATAVVLLLSCTVFRRHPRRTLAAVFRSMSARQRGLARACIALLEADPGSPGADRASLAIFRARARATEAALMSDGWAAHAPALPEGWTASTLRARLLELQLGLDRLTLGTRRLAATDAAPAIRAAAVEALGALATPNPARAREAAPALPELASAAPLSVQAAAADLHRGISIVTSVPNRPVLSRTVQENEPQFVPAAGLVLGQLPGIPSVASEVDPRGAAWNPLTRLQFATRQAVQVAVAGTLAILVGSLISGQRYYWAVIAAFVSFAGTGTRFDTTRKSLLRVAGTLGGLVAGVVVARLTNGNLFAALAVIVASIFCGNYLMRISYAYMIFFLTIMLSELYALLGQFSDELLLLRLDETAAGAAVGIAVALLVTPVSTRDTIKVVQGSVLAAVADLLGTLHDRALDPASVSANAVDERVIAADNQLRRLVLVGEPLTRYQIWENRPRAIRRRLTLVANIVATARSLSDAASRLRQPDVELAAEIGKVADLARTAAGATGDGAAPAAVPVLAGEPLDPSARAITQNLPTQAHAALDRLQALLREIT</sequence>
<dbReference type="InterPro" id="IPR049453">
    <property type="entry name" value="Memb_transporter_dom"/>
</dbReference>
<organism evidence="7 8">
    <name type="scientific">Sinomonas atrocyanea</name>
    <dbReference type="NCBI Taxonomy" id="37927"/>
    <lineage>
        <taxon>Bacteria</taxon>
        <taxon>Bacillati</taxon>
        <taxon>Actinomycetota</taxon>
        <taxon>Actinomycetes</taxon>
        <taxon>Micrococcales</taxon>
        <taxon>Micrococcaceae</taxon>
        <taxon>Sinomonas</taxon>
    </lineage>
</organism>
<keyword evidence="4 5" id="KW-0472">Membrane</keyword>
<keyword evidence="3 5" id="KW-1133">Transmembrane helix</keyword>
<dbReference type="STRING" id="37927.SA2016_2901"/>
<keyword evidence="2 5" id="KW-0812">Transmembrane</keyword>
<gene>
    <name evidence="7" type="ORF">SA2016_2901</name>
</gene>
<protein>
    <recommendedName>
        <fullName evidence="6">Integral membrane bound transporter domain-containing protein</fullName>
    </recommendedName>
</protein>
<feature type="transmembrane region" description="Helical" evidence="5">
    <location>
        <begin position="12"/>
        <end position="36"/>
    </location>
</feature>
<name>A0A127A384_9MICC</name>
<dbReference type="Proteomes" id="UP000070134">
    <property type="component" value="Chromosome"/>
</dbReference>
<dbReference type="GO" id="GO:0016020">
    <property type="term" value="C:membrane"/>
    <property type="evidence" value="ECO:0007669"/>
    <property type="project" value="UniProtKB-SubCell"/>
</dbReference>
<feature type="domain" description="Integral membrane bound transporter" evidence="6">
    <location>
        <begin position="392"/>
        <end position="519"/>
    </location>
</feature>
<dbReference type="KEGG" id="satk:SA2016_2901"/>
<feature type="transmembrane region" description="Helical" evidence="5">
    <location>
        <begin position="116"/>
        <end position="133"/>
    </location>
</feature>
<feature type="transmembrane region" description="Helical" evidence="5">
    <location>
        <begin position="383"/>
        <end position="400"/>
    </location>
</feature>
<feature type="transmembrane region" description="Helical" evidence="5">
    <location>
        <begin position="509"/>
        <end position="528"/>
    </location>
</feature>
<evidence type="ECO:0000256" key="4">
    <source>
        <dbReference type="ARBA" id="ARBA00023136"/>
    </source>
</evidence>
<reference evidence="7 8" key="1">
    <citation type="submission" date="2016-02" db="EMBL/GenBank/DDBJ databases">
        <title>Complete genome of Sinomonas atrocyanea KCTC 3377.</title>
        <authorList>
            <person name="Kim K.M."/>
        </authorList>
    </citation>
    <scope>NUCLEOTIDE SEQUENCE [LARGE SCALE GENOMIC DNA]</scope>
    <source>
        <strain evidence="7 8">KCTC 3377</strain>
    </source>
</reference>
<evidence type="ECO:0000256" key="3">
    <source>
        <dbReference type="ARBA" id="ARBA00022989"/>
    </source>
</evidence>
<comment type="subcellular location">
    <subcellularLocation>
        <location evidence="1">Membrane</location>
        <topology evidence="1">Multi-pass membrane protein</topology>
    </subcellularLocation>
</comment>
<accession>A0A127A384</accession>
<dbReference type="AlphaFoldDB" id="A0A127A384"/>
<keyword evidence="8" id="KW-1185">Reference proteome</keyword>
<feature type="transmembrane region" description="Helical" evidence="5">
    <location>
        <begin position="478"/>
        <end position="497"/>
    </location>
</feature>